<dbReference type="EMBL" id="KZ308620">
    <property type="protein sequence ID" value="KAG8232456.1"/>
    <property type="molecule type" value="Genomic_DNA"/>
</dbReference>
<comment type="subcellular location">
    <subcellularLocation>
        <location evidence="1">Membrane</location>
        <topology evidence="1">Single-pass membrane protein</topology>
    </subcellularLocation>
</comment>
<reference evidence="11" key="1">
    <citation type="submission" date="2013-04" db="EMBL/GenBank/DDBJ databases">
        <authorList>
            <person name="Qu J."/>
            <person name="Murali S.C."/>
            <person name="Bandaranaike D."/>
            <person name="Bellair M."/>
            <person name="Blankenburg K."/>
            <person name="Chao H."/>
            <person name="Dinh H."/>
            <person name="Doddapaneni H."/>
            <person name="Downs B."/>
            <person name="Dugan-Rocha S."/>
            <person name="Elkadiri S."/>
            <person name="Gnanaolivu R.D."/>
            <person name="Hernandez B."/>
            <person name="Javaid M."/>
            <person name="Jayaseelan J.C."/>
            <person name="Lee S."/>
            <person name="Li M."/>
            <person name="Ming W."/>
            <person name="Munidasa M."/>
            <person name="Muniz J."/>
            <person name="Nguyen L."/>
            <person name="Ongeri F."/>
            <person name="Osuji N."/>
            <person name="Pu L.-L."/>
            <person name="Puazo M."/>
            <person name="Qu C."/>
            <person name="Quiroz J."/>
            <person name="Raj R."/>
            <person name="Weissenberger G."/>
            <person name="Xin Y."/>
            <person name="Zou X."/>
            <person name="Han Y."/>
            <person name="Richards S."/>
            <person name="Worley K."/>
            <person name="Muzny D."/>
            <person name="Gibbs R."/>
        </authorList>
    </citation>
    <scope>NUCLEOTIDE SEQUENCE</scope>
    <source>
        <strain evidence="11">Sampled in the wild</strain>
    </source>
</reference>
<feature type="domain" description="Cadherin" evidence="10">
    <location>
        <begin position="819"/>
        <end position="952"/>
    </location>
</feature>
<keyword evidence="4 8" id="KW-0106">Calcium</keyword>
<evidence type="ECO:0000313" key="12">
    <source>
        <dbReference type="Proteomes" id="UP000792457"/>
    </source>
</evidence>
<dbReference type="GO" id="GO:0005886">
    <property type="term" value="C:plasma membrane"/>
    <property type="evidence" value="ECO:0007669"/>
    <property type="project" value="InterPro"/>
</dbReference>
<reference evidence="11" key="2">
    <citation type="submission" date="2017-10" db="EMBL/GenBank/DDBJ databases">
        <title>Ladona fulva Genome sequencing and assembly.</title>
        <authorList>
            <person name="Murali S."/>
            <person name="Richards S."/>
            <person name="Bandaranaike D."/>
            <person name="Bellair M."/>
            <person name="Blankenburg K."/>
            <person name="Chao H."/>
            <person name="Dinh H."/>
            <person name="Doddapaneni H."/>
            <person name="Dugan-Rocha S."/>
            <person name="Elkadiri S."/>
            <person name="Gnanaolivu R."/>
            <person name="Hernandez B."/>
            <person name="Skinner E."/>
            <person name="Javaid M."/>
            <person name="Lee S."/>
            <person name="Li M."/>
            <person name="Ming W."/>
            <person name="Munidasa M."/>
            <person name="Muniz J."/>
            <person name="Nguyen L."/>
            <person name="Hughes D."/>
            <person name="Osuji N."/>
            <person name="Pu L.-L."/>
            <person name="Puazo M."/>
            <person name="Qu C."/>
            <person name="Quiroz J."/>
            <person name="Raj R."/>
            <person name="Weissenberger G."/>
            <person name="Xin Y."/>
            <person name="Zou X."/>
            <person name="Han Y."/>
            <person name="Worley K."/>
            <person name="Muzny D."/>
            <person name="Gibbs R."/>
        </authorList>
    </citation>
    <scope>NUCLEOTIDE SEQUENCE</scope>
    <source>
        <strain evidence="11">Sampled in the wild</strain>
    </source>
</reference>
<dbReference type="PROSITE" id="PS50268">
    <property type="entry name" value="CADHERIN_2"/>
    <property type="match status" value="6"/>
</dbReference>
<dbReference type="SUPFAM" id="SSF49313">
    <property type="entry name" value="Cadherin-like"/>
    <property type="match status" value="6"/>
</dbReference>
<dbReference type="Pfam" id="PF00028">
    <property type="entry name" value="Cadherin"/>
    <property type="match status" value="2"/>
</dbReference>
<dbReference type="Gene3D" id="2.60.40.60">
    <property type="entry name" value="Cadherins"/>
    <property type="match status" value="7"/>
</dbReference>
<feature type="domain" description="Cadherin" evidence="10">
    <location>
        <begin position="305"/>
        <end position="409"/>
    </location>
</feature>
<keyword evidence="2" id="KW-0812">Transmembrane</keyword>
<evidence type="ECO:0000256" key="2">
    <source>
        <dbReference type="ARBA" id="ARBA00022692"/>
    </source>
</evidence>
<keyword evidence="7" id="KW-0325">Glycoprotein</keyword>
<evidence type="ECO:0000256" key="4">
    <source>
        <dbReference type="ARBA" id="ARBA00022837"/>
    </source>
</evidence>
<name>A0A8K0KCC0_LADFU</name>
<keyword evidence="12" id="KW-1185">Reference proteome</keyword>
<feature type="domain" description="Cadherin" evidence="10">
    <location>
        <begin position="417"/>
        <end position="501"/>
    </location>
</feature>
<dbReference type="PRINTS" id="PR00205">
    <property type="entry name" value="CADHERIN"/>
</dbReference>
<evidence type="ECO:0000256" key="9">
    <source>
        <dbReference type="SAM" id="SignalP"/>
    </source>
</evidence>
<keyword evidence="5" id="KW-1133">Transmembrane helix</keyword>
<dbReference type="InterPro" id="IPR050174">
    <property type="entry name" value="Protocadherin/Cadherin-CA"/>
</dbReference>
<feature type="domain" description="Cadherin" evidence="10">
    <location>
        <begin position="150"/>
        <end position="252"/>
    </location>
</feature>
<dbReference type="SMART" id="SM00112">
    <property type="entry name" value="CA"/>
    <property type="match status" value="5"/>
</dbReference>
<dbReference type="CDD" id="cd11304">
    <property type="entry name" value="Cadherin_repeat"/>
    <property type="match status" value="5"/>
</dbReference>
<dbReference type="AlphaFoldDB" id="A0A8K0KCC0"/>
<gene>
    <name evidence="11" type="ORF">J437_LFUL012102</name>
</gene>
<evidence type="ECO:0000313" key="11">
    <source>
        <dbReference type="EMBL" id="KAG8232456.1"/>
    </source>
</evidence>
<evidence type="ECO:0000256" key="6">
    <source>
        <dbReference type="ARBA" id="ARBA00023136"/>
    </source>
</evidence>
<dbReference type="PANTHER" id="PTHR24028:SF328">
    <property type="entry name" value="CADHERIN-3"/>
    <property type="match status" value="1"/>
</dbReference>
<keyword evidence="9" id="KW-0732">Signal</keyword>
<keyword evidence="3" id="KW-0677">Repeat</keyword>
<dbReference type="GO" id="GO:0005509">
    <property type="term" value="F:calcium ion binding"/>
    <property type="evidence" value="ECO:0007669"/>
    <property type="project" value="UniProtKB-UniRule"/>
</dbReference>
<dbReference type="Proteomes" id="UP000792457">
    <property type="component" value="Unassembled WGS sequence"/>
</dbReference>
<feature type="domain" description="Cadherin" evidence="10">
    <location>
        <begin position="688"/>
        <end position="793"/>
    </location>
</feature>
<dbReference type="InterPro" id="IPR015919">
    <property type="entry name" value="Cadherin-like_sf"/>
</dbReference>
<keyword evidence="6" id="KW-0472">Membrane</keyword>
<dbReference type="InterPro" id="IPR020894">
    <property type="entry name" value="Cadherin_CS"/>
</dbReference>
<organism evidence="11 12">
    <name type="scientific">Ladona fulva</name>
    <name type="common">Scarce chaser dragonfly</name>
    <name type="synonym">Libellula fulva</name>
    <dbReference type="NCBI Taxonomy" id="123851"/>
    <lineage>
        <taxon>Eukaryota</taxon>
        <taxon>Metazoa</taxon>
        <taxon>Ecdysozoa</taxon>
        <taxon>Arthropoda</taxon>
        <taxon>Hexapoda</taxon>
        <taxon>Insecta</taxon>
        <taxon>Pterygota</taxon>
        <taxon>Palaeoptera</taxon>
        <taxon>Odonata</taxon>
        <taxon>Epiprocta</taxon>
        <taxon>Anisoptera</taxon>
        <taxon>Libelluloidea</taxon>
        <taxon>Libellulidae</taxon>
        <taxon>Ladona</taxon>
    </lineage>
</organism>
<dbReference type="PROSITE" id="PS00232">
    <property type="entry name" value="CADHERIN_1"/>
    <property type="match status" value="2"/>
</dbReference>
<dbReference type="GO" id="GO:0007156">
    <property type="term" value="P:homophilic cell adhesion via plasma membrane adhesion molecules"/>
    <property type="evidence" value="ECO:0007669"/>
    <property type="project" value="InterPro"/>
</dbReference>
<feature type="domain" description="Cadherin" evidence="10">
    <location>
        <begin position="510"/>
        <end position="679"/>
    </location>
</feature>
<dbReference type="InterPro" id="IPR002126">
    <property type="entry name" value="Cadherin-like_dom"/>
</dbReference>
<dbReference type="PANTHER" id="PTHR24028">
    <property type="entry name" value="CADHERIN-87A"/>
    <property type="match status" value="1"/>
</dbReference>
<evidence type="ECO:0000256" key="8">
    <source>
        <dbReference type="PROSITE-ProRule" id="PRU00043"/>
    </source>
</evidence>
<evidence type="ECO:0000256" key="3">
    <source>
        <dbReference type="ARBA" id="ARBA00022737"/>
    </source>
</evidence>
<feature type="signal peptide" evidence="9">
    <location>
        <begin position="1"/>
        <end position="17"/>
    </location>
</feature>
<dbReference type="OrthoDB" id="6379298at2759"/>
<feature type="chain" id="PRO_5035478341" description="Cadherin domain-containing protein" evidence="9">
    <location>
        <begin position="18"/>
        <end position="974"/>
    </location>
</feature>
<evidence type="ECO:0000256" key="7">
    <source>
        <dbReference type="ARBA" id="ARBA00023180"/>
    </source>
</evidence>
<accession>A0A8K0KCC0</accession>
<sequence length="974" mass="108538">MMAPILLFFLLCTAVSADEWPYPRFLPAEVENNPGHAELKCDSDNNCKVTIDEAVTELLYIVKLNYKGGASVTVKELGDTHYLKPEIKLFGGDMYIVTNTPQKYNPRVSAPLSLYITIESVTSDYLNLLVRDINNNSPILTMKDQVCPVEENSPGITSCIIMLSDEDTVCDGFQVQVFTSGSPDVSDVFVPNVKNLEKCDKEITLVVQGDKGLDYEKQRIYKLDINVTDGPNGAFERMVVDVVDMPDMPPVWEMSPTKNLVEETDYVMKLEARDGDVGLNIPLTYSINVDGDNGECSLTMEFEEGTISTLDNIIIKDMDEGNNGTYSVYLKDEPGKNFKDLFRVIPNVGYQNASFSISVTEPALLDYENEEMKHFTFELVAEEHANNSHVERCEVTVNLIDVNDENPQFTNIGDQNVTENAPDGTLITTLIAIDKDEVDILNTSVHVDESSGEVTAIGGKFDHEMQETMIIQVKVQDTANNFATGQFVLHIIDENDTPPNIFIPFGRVLIPENYSVGYVVTQEIRANDLDTSADLHFHINWDGSSATQQGTKQDLNVFMGTFAVNDSCDCKKDDYKACSCLQINKPLDWSNMDTLYLNITVTDEKTDVNAKDDSAINDTPLDLVKIDENGILTVGESNKIDYEAYQKLFYSVTAVDGDFHPYVNITIEVEDINDNPPRITSKGNPDPIKELSEPGSVFQVESEDDDVSKPFNTPTYMFDDSRNGPVIRTLFHIDNATGVITTIDKLDYLKGSEYDVWVLVRDNFLNLDASNSLTDFAKITVKVLDVNNHHPEFQEPKECEASPLEEVKKDINNHGPEFNQSIYELHVPENSTSGIKIGSVIAVDKKDGPGNNNGSFIVQVQATDQDTEPDFKDVLYSITDIISVTAPKDPPNNLFTIDENSGKIQAGMNLSGYIGNYNITVMGRNKDKITPQNTSQSFTICVQDINDHSPSIIFPTDGQIIQLQEKVKQFNKEN</sequence>
<proteinExistence type="predicted"/>
<comment type="caution">
    <text evidence="11">The sequence shown here is derived from an EMBL/GenBank/DDBJ whole genome shotgun (WGS) entry which is preliminary data.</text>
</comment>
<protein>
    <recommendedName>
        <fullName evidence="10">Cadherin domain-containing protein</fullName>
    </recommendedName>
</protein>
<evidence type="ECO:0000256" key="1">
    <source>
        <dbReference type="ARBA" id="ARBA00004167"/>
    </source>
</evidence>
<evidence type="ECO:0000256" key="5">
    <source>
        <dbReference type="ARBA" id="ARBA00022989"/>
    </source>
</evidence>
<evidence type="ECO:0000259" key="10">
    <source>
        <dbReference type="PROSITE" id="PS50268"/>
    </source>
</evidence>